<keyword evidence="5" id="KW-0378">Hydrolase</keyword>
<dbReference type="Gene3D" id="1.20.1560.10">
    <property type="entry name" value="ABC transporter type 1, transmembrane domain"/>
    <property type="match status" value="1"/>
</dbReference>
<keyword evidence="3 9" id="KW-0812">Transmembrane</keyword>
<comment type="subcellular location">
    <subcellularLocation>
        <location evidence="1">Cell membrane</location>
        <topology evidence="1">Multi-pass membrane protein</topology>
    </subcellularLocation>
</comment>
<dbReference type="SUPFAM" id="SSF52540">
    <property type="entry name" value="P-loop containing nucleoside triphosphate hydrolases"/>
    <property type="match status" value="1"/>
</dbReference>
<evidence type="ECO:0000256" key="8">
    <source>
        <dbReference type="ARBA" id="ARBA00023136"/>
    </source>
</evidence>
<evidence type="ECO:0000256" key="5">
    <source>
        <dbReference type="ARBA" id="ARBA00022807"/>
    </source>
</evidence>
<dbReference type="InterPro" id="IPR036640">
    <property type="entry name" value="ABC1_TM_sf"/>
</dbReference>
<evidence type="ECO:0000259" key="10">
    <source>
        <dbReference type="PROSITE" id="PS50990"/>
    </source>
</evidence>
<dbReference type="PATRIC" id="fig|1188234.3.peg.413"/>
<dbReference type="Gene3D" id="3.40.50.300">
    <property type="entry name" value="P-loop containing nucleotide triphosphate hydrolases"/>
    <property type="match status" value="1"/>
</dbReference>
<evidence type="ECO:0000256" key="2">
    <source>
        <dbReference type="ARBA" id="ARBA00005417"/>
    </source>
</evidence>
<protein>
    <submittedName>
        <fullName evidence="11">ABC transporter ATP-binding protein, putative bacteriocin exporter and processing endoprotease C39</fullName>
    </submittedName>
</protein>
<accession>N9UAA1</accession>
<feature type="transmembrane region" description="Helical" evidence="9">
    <location>
        <begin position="198"/>
        <end position="218"/>
    </location>
</feature>
<dbReference type="Proteomes" id="UP000013137">
    <property type="component" value="Unassembled WGS sequence"/>
</dbReference>
<dbReference type="SUPFAM" id="SSF90123">
    <property type="entry name" value="ABC transporter transmembrane region"/>
    <property type="match status" value="1"/>
</dbReference>
<gene>
    <name evidence="11" type="ORF">MALK_4370</name>
</gene>
<evidence type="ECO:0000256" key="3">
    <source>
        <dbReference type="ARBA" id="ARBA00022692"/>
    </source>
</evidence>
<dbReference type="Pfam" id="PF03412">
    <property type="entry name" value="Peptidase_C39"/>
    <property type="match status" value="1"/>
</dbReference>
<dbReference type="InterPro" id="IPR003439">
    <property type="entry name" value="ABC_transporter-like_ATP-bd"/>
</dbReference>
<feature type="transmembrane region" description="Helical" evidence="9">
    <location>
        <begin position="155"/>
        <end position="178"/>
    </location>
</feature>
<dbReference type="RefSeq" id="WP_002881604.1">
    <property type="nucleotide sequence ID" value="NZ_AMWK01000008.1"/>
</dbReference>
<keyword evidence="8 9" id="KW-0472">Membrane</keyword>
<keyword evidence="4" id="KW-0547">Nucleotide-binding</keyword>
<evidence type="ECO:0000256" key="9">
    <source>
        <dbReference type="SAM" id="Phobius"/>
    </source>
</evidence>
<sequence>MKIRIQEDIKDCGIYALQSLYKFYWKKWLDINQLKYYASYNENGISISNLIEIGKEISIEIEAYKATFEELVNSKINFPCLSIIKIDNFFHYVIIKKIKNGIVETYDSVNGKKEIDLLIFKESFSGIVLFVSKSKTNNIKKSFLEKQKTPFQINFSSILVFLIFSFISVLINYFVSFINKFVFSYIQNSEWLQANKNLLLLFWSSITLILISFLNSLASRIIKTKIAKNIKNDFIKKIENAQYQQLMKIEQNEIILRYLSINLISNFYANIFNFWPTFIFFLTLSIPLLFYINFNYIILIISLNLIKTILGYLINIKIFSWSKRNIVRNLNEINDLTFFAKNNDTYSKSFWRNMNFFDFKQTIELNQKNENKINNFNSIKTFLFSLLTLLSNILIFLIFINQKNNNVSEIFFIFQIQNLLNEPINNFQFFLLDKKVNKINIERLFFILDIPEKINNKNQKNPSKISEIKIKNLNFGYSTKTLFSNINLDIKNNLIISGKNGAGKTTFLKILLGYFDDIKNSIFINNIPIENIEKNWLIDNIYFSDKDNNFPNTDLYSYLFWNVEQKDRENILQNKEFLSLLKDLNLDLFSNLFLQKNKFSMGQIQVIKLLPLMIKKYQLILLDESLEFIAKNTLKIIRNLVLEKQENSIFIETSHTKRYLAKNHKIFKLK</sequence>
<keyword evidence="6 11" id="KW-0067">ATP-binding</keyword>
<proteinExistence type="inferred from homology"/>
<comment type="caution">
    <text evidence="11">The sequence shown here is derived from an EMBL/GenBank/DDBJ whole genome shotgun (WGS) entry which is preliminary data.</text>
</comment>
<evidence type="ECO:0000256" key="7">
    <source>
        <dbReference type="ARBA" id="ARBA00022989"/>
    </source>
</evidence>
<keyword evidence="11" id="KW-0645">Protease</keyword>
<name>N9UAA1_9BACT</name>
<dbReference type="GO" id="GO:0008234">
    <property type="term" value="F:cysteine-type peptidase activity"/>
    <property type="evidence" value="ECO:0007669"/>
    <property type="project" value="UniProtKB-KW"/>
</dbReference>
<dbReference type="NCBIfam" id="NF045998">
    <property type="entry name" value="cleave_ABC_plasm"/>
    <property type="match status" value="1"/>
</dbReference>
<keyword evidence="7 9" id="KW-1133">Transmembrane helix</keyword>
<dbReference type="InterPro" id="IPR027417">
    <property type="entry name" value="P-loop_NTPase"/>
</dbReference>
<keyword evidence="12" id="KW-1185">Reference proteome</keyword>
<reference evidence="11 12" key="1">
    <citation type="journal article" date="2013" name="Genome Announc.">
        <title>Draft Genome Sequences of Mycoplasma alkalescens, Mycoplasma arginini, and Mycoplasma bovigenitalium, Three Species with Equivocal Pathogenic Status for Cattle.</title>
        <authorList>
            <person name="Manso-Silvan L."/>
            <person name="Tardy F."/>
            <person name="Baranowski E."/>
            <person name="Barre A."/>
            <person name="Blanchard A."/>
            <person name="Breton M."/>
            <person name="Couture C."/>
            <person name="Citti C."/>
            <person name="Dordet-Frisoni E."/>
            <person name="Dupuy V."/>
            <person name="Gaurivaud P."/>
            <person name="Jacob D."/>
            <person name="Lemaitre C."/>
            <person name="Nikolski M."/>
            <person name="Nouvel L.X."/>
            <person name="Poumarat F."/>
            <person name="Thebault P."/>
            <person name="Theil S."/>
            <person name="Thiaucourt F."/>
            <person name="Sirand-Pugnet P."/>
        </authorList>
    </citation>
    <scope>NUCLEOTIDE SEQUENCE [LARGE SCALE GENOMIC DNA]</scope>
    <source>
        <strain evidence="11 12">14918</strain>
    </source>
</reference>
<feature type="domain" description="Peptidase C39" evidence="10">
    <location>
        <begin position="6"/>
        <end position="131"/>
    </location>
</feature>
<dbReference type="eggNOG" id="COG2274">
    <property type="taxonomic scope" value="Bacteria"/>
</dbReference>
<evidence type="ECO:0000256" key="6">
    <source>
        <dbReference type="ARBA" id="ARBA00022840"/>
    </source>
</evidence>
<evidence type="ECO:0000256" key="4">
    <source>
        <dbReference type="ARBA" id="ARBA00022741"/>
    </source>
</evidence>
<feature type="transmembrane region" description="Helical" evidence="9">
    <location>
        <begin position="296"/>
        <end position="314"/>
    </location>
</feature>
<dbReference type="Gene3D" id="3.90.70.10">
    <property type="entry name" value="Cysteine proteinases"/>
    <property type="match status" value="1"/>
</dbReference>
<dbReference type="PROSITE" id="PS50990">
    <property type="entry name" value="PEPTIDASE_C39"/>
    <property type="match status" value="1"/>
</dbReference>
<feature type="transmembrane region" description="Helical" evidence="9">
    <location>
        <begin position="382"/>
        <end position="400"/>
    </location>
</feature>
<dbReference type="EMBL" id="AMWK01000008">
    <property type="protein sequence ID" value="ENY53833.1"/>
    <property type="molecule type" value="Genomic_DNA"/>
</dbReference>
<dbReference type="PANTHER" id="PTHR43158">
    <property type="entry name" value="SKFA PEPTIDE EXPORT ATP-BINDING PROTEIN SKFE"/>
    <property type="match status" value="1"/>
</dbReference>
<dbReference type="OrthoDB" id="403954at2"/>
<comment type="similarity">
    <text evidence="2">Belongs to the ABC transporter superfamily.</text>
</comment>
<evidence type="ECO:0000256" key="1">
    <source>
        <dbReference type="ARBA" id="ARBA00004651"/>
    </source>
</evidence>
<evidence type="ECO:0000313" key="11">
    <source>
        <dbReference type="EMBL" id="ENY53833.1"/>
    </source>
</evidence>
<organism evidence="11 12">
    <name type="scientific">Metamycoplasma alkalescens 14918</name>
    <dbReference type="NCBI Taxonomy" id="1188234"/>
    <lineage>
        <taxon>Bacteria</taxon>
        <taxon>Bacillati</taxon>
        <taxon>Mycoplasmatota</taxon>
        <taxon>Mycoplasmoidales</taxon>
        <taxon>Metamycoplasmataceae</taxon>
        <taxon>Metamycoplasma</taxon>
    </lineage>
</organism>
<dbReference type="AlphaFoldDB" id="N9UAA1"/>
<dbReference type="GO" id="GO:0016887">
    <property type="term" value="F:ATP hydrolysis activity"/>
    <property type="evidence" value="ECO:0007669"/>
    <property type="project" value="InterPro"/>
</dbReference>
<dbReference type="Pfam" id="PF00005">
    <property type="entry name" value="ABC_tran"/>
    <property type="match status" value="1"/>
</dbReference>
<dbReference type="InterPro" id="IPR005074">
    <property type="entry name" value="Peptidase_C39"/>
</dbReference>
<dbReference type="GO" id="GO:0005886">
    <property type="term" value="C:plasma membrane"/>
    <property type="evidence" value="ECO:0007669"/>
    <property type="project" value="UniProtKB-SubCell"/>
</dbReference>
<dbReference type="PANTHER" id="PTHR43158:SF2">
    <property type="entry name" value="SKFA PEPTIDE EXPORT ATP-BINDING PROTEIN SKFE"/>
    <property type="match status" value="1"/>
</dbReference>
<dbReference type="GO" id="GO:0006508">
    <property type="term" value="P:proteolysis"/>
    <property type="evidence" value="ECO:0007669"/>
    <property type="project" value="UniProtKB-KW"/>
</dbReference>
<dbReference type="GO" id="GO:0005524">
    <property type="term" value="F:ATP binding"/>
    <property type="evidence" value="ECO:0007669"/>
    <property type="project" value="UniProtKB-KW"/>
</dbReference>
<evidence type="ECO:0000313" key="12">
    <source>
        <dbReference type="Proteomes" id="UP000013137"/>
    </source>
</evidence>
<keyword evidence="5" id="KW-0788">Thiol protease</keyword>
<feature type="transmembrane region" description="Helical" evidence="9">
    <location>
        <begin position="267"/>
        <end position="290"/>
    </location>
</feature>